<dbReference type="AlphaFoldDB" id="A0AAT9GUD7"/>
<sequence>MKLLRPEVYANTQLKQSLKIKDIDPDSIHDARVSLRKYYDVLSSLYPVYENSECLFLAKEVISILGKVRDMDICNRKENRDILAKKAIKKIQRISLCYLPPKIFGSRLLIFNRILRIYSKIDGINDFHELRKMVRTTRNLIESLGYENKDIKNLAKKMGDIRDEILKMECNGWIPPSINLEIYKEEAISIIMKFLKTQNEFHYYTFE</sequence>
<reference evidence="1" key="1">
    <citation type="submission" date="2024-03" db="EMBL/GenBank/DDBJ databases">
        <title>Complete genome sequence of Sulfurisphaera javensis strain KD-1.</title>
        <authorList>
            <person name="Sakai H."/>
            <person name="Nur N."/>
            <person name="Suwanto A."/>
            <person name="Kurosawa N."/>
        </authorList>
    </citation>
    <scope>NUCLEOTIDE SEQUENCE</scope>
    <source>
        <strain evidence="1">KD-1</strain>
    </source>
</reference>
<accession>A0AAT9GUD7</accession>
<dbReference type="EMBL" id="AP031322">
    <property type="protein sequence ID" value="BFH74572.1"/>
    <property type="molecule type" value="Genomic_DNA"/>
</dbReference>
<dbReference type="KEGG" id="sjv:SJAV_25160"/>
<dbReference type="RefSeq" id="WP_369610071.1">
    <property type="nucleotide sequence ID" value="NZ_AP031322.1"/>
</dbReference>
<organism evidence="1">
    <name type="scientific">Sulfurisphaera javensis</name>
    <dbReference type="NCBI Taxonomy" id="2049879"/>
    <lineage>
        <taxon>Archaea</taxon>
        <taxon>Thermoproteota</taxon>
        <taxon>Thermoprotei</taxon>
        <taxon>Sulfolobales</taxon>
        <taxon>Sulfolobaceae</taxon>
        <taxon>Sulfurisphaera</taxon>
    </lineage>
</organism>
<protein>
    <recommendedName>
        <fullName evidence="2">CHAD domain-containing protein</fullName>
    </recommendedName>
</protein>
<name>A0AAT9GUD7_9CREN</name>
<gene>
    <name evidence="1" type="ORF">SJAV_25160</name>
</gene>
<dbReference type="GeneID" id="92355474"/>
<evidence type="ECO:0008006" key="2">
    <source>
        <dbReference type="Google" id="ProtNLM"/>
    </source>
</evidence>
<proteinExistence type="predicted"/>
<evidence type="ECO:0000313" key="1">
    <source>
        <dbReference type="EMBL" id="BFH74572.1"/>
    </source>
</evidence>